<evidence type="ECO:0008006" key="4">
    <source>
        <dbReference type="Google" id="ProtNLM"/>
    </source>
</evidence>
<accession>A0A1M5VN06</accession>
<gene>
    <name evidence="2" type="ORF">VA7868_00452</name>
</gene>
<protein>
    <recommendedName>
        <fullName evidence="4">Right handed beta helix domain-containing protein</fullName>
    </recommendedName>
</protein>
<evidence type="ECO:0000313" key="2">
    <source>
        <dbReference type="EMBL" id="SHH76595.1"/>
    </source>
</evidence>
<dbReference type="Proteomes" id="UP000184608">
    <property type="component" value="Unassembled WGS sequence"/>
</dbReference>
<evidence type="ECO:0000313" key="3">
    <source>
        <dbReference type="Proteomes" id="UP000184608"/>
    </source>
</evidence>
<keyword evidence="1" id="KW-0732">Signal</keyword>
<proteinExistence type="predicted"/>
<name>A0A1M5VN06_9VIBR</name>
<feature type="signal peptide" evidence="1">
    <location>
        <begin position="1"/>
        <end position="22"/>
    </location>
</feature>
<feature type="chain" id="PRO_5012229186" description="Right handed beta helix domain-containing protein" evidence="1">
    <location>
        <begin position="23"/>
        <end position="724"/>
    </location>
</feature>
<sequence>MKLKKLVIATSIFAGLCGYHTAAISGTTVAEVPQMALPLNAAGWTDFSKLIVPSDGSRSLGSLGANYFNSTRDSGSKIVYFNPDSGDNESAEVYWWNGTNIIDSSGSTTNSEGLVYGTDPMHPNEAAIQAFADMSNTANDIRLKTHLTTAREMDPEQVAGGYPDWFLFKRGSKHTRFDTKLFGGRSEAEPMVVAAYGNNTDGRAVFDVGENLNPLRYIDRDRKTHWIHLHLFSIEFNEMGIGAYKFHEDMSANGEGPVTMVVEDCKINHVNGNAIGYLPAKSMVYRSVITNGWYEPGHNQGYYTSGESRAIIEDTIFYKNGYKEDPYLYANPRRDVFSRNIYQGGGQQMGHVYRNIISADGASGGPQMRYGGLLEKSLIIEGTFYAATNSNHDATTWMERDGQIGQSAVVRDNVQLIYQNGQKYNPEKPTSDLRSQPGWGFGLQGASFGSEIKGNIISSAMLHDELTDIGYAGPSKDKYYSYGDYAFRLVPEIYTSQSEDAVAKQFFMKDNTIEDNIFYRTRTTLLHSGDAKNVSNIVFRNNVGVNYDSIALDQVAISKYINPDYPRDPITSTDEVSVEHNRFYTRMKDRKLPFVKNNEVYRSIEFADAIKKAKEVEGWTDPDRTLKRYVTEKLGLQLLDWDDDKILPAEEIAKHRDAGEPYDPTGMKTFMAIATNMRFGGKKPVPSCGKPDMTGDYAWDSKFTAISVVNWIREGFGQSQLTDD</sequence>
<keyword evidence="3" id="KW-1185">Reference proteome</keyword>
<reference evidence="2 3" key="1">
    <citation type="submission" date="2016-11" db="EMBL/GenBank/DDBJ databases">
        <authorList>
            <person name="Jaros S."/>
            <person name="Januszkiewicz K."/>
            <person name="Wedrychowicz H."/>
        </authorList>
    </citation>
    <scope>NUCLEOTIDE SEQUENCE [LARGE SCALE GENOMIC DNA]</scope>
    <source>
        <strain evidence="2 3">CECT 7868</strain>
    </source>
</reference>
<dbReference type="EMBL" id="FQXZ01000005">
    <property type="protein sequence ID" value="SHH76595.1"/>
    <property type="molecule type" value="Genomic_DNA"/>
</dbReference>
<dbReference type="AlphaFoldDB" id="A0A1M5VN06"/>
<evidence type="ECO:0000256" key="1">
    <source>
        <dbReference type="SAM" id="SignalP"/>
    </source>
</evidence>
<organism evidence="2 3">
    <name type="scientific">Vibrio aerogenes CECT 7868</name>
    <dbReference type="NCBI Taxonomy" id="1216006"/>
    <lineage>
        <taxon>Bacteria</taxon>
        <taxon>Pseudomonadati</taxon>
        <taxon>Pseudomonadota</taxon>
        <taxon>Gammaproteobacteria</taxon>
        <taxon>Vibrionales</taxon>
        <taxon>Vibrionaceae</taxon>
        <taxon>Vibrio</taxon>
    </lineage>
</organism>